<dbReference type="EMBL" id="JASCZI010030260">
    <property type="protein sequence ID" value="MED6120091.1"/>
    <property type="molecule type" value="Genomic_DNA"/>
</dbReference>
<accession>A0ABU6R853</accession>
<comment type="caution">
    <text evidence="1">The sequence shown here is derived from an EMBL/GenBank/DDBJ whole genome shotgun (WGS) entry which is preliminary data.</text>
</comment>
<protein>
    <submittedName>
        <fullName evidence="1">Uncharacterized protein</fullName>
    </submittedName>
</protein>
<evidence type="ECO:0000313" key="1">
    <source>
        <dbReference type="EMBL" id="MED6120091.1"/>
    </source>
</evidence>
<reference evidence="1 2" key="1">
    <citation type="journal article" date="2023" name="Plants (Basel)">
        <title>Bridging the Gap: Combining Genomics and Transcriptomics Approaches to Understand Stylosanthes scabra, an Orphan Legume from the Brazilian Caatinga.</title>
        <authorList>
            <person name="Ferreira-Neto J.R.C."/>
            <person name="da Silva M.D."/>
            <person name="Binneck E."/>
            <person name="de Melo N.F."/>
            <person name="da Silva R.H."/>
            <person name="de Melo A.L.T.M."/>
            <person name="Pandolfi V."/>
            <person name="Bustamante F.O."/>
            <person name="Brasileiro-Vidal A.C."/>
            <person name="Benko-Iseppon A.M."/>
        </authorList>
    </citation>
    <scope>NUCLEOTIDE SEQUENCE [LARGE SCALE GENOMIC DNA]</scope>
    <source>
        <tissue evidence="1">Leaves</tissue>
    </source>
</reference>
<evidence type="ECO:0000313" key="2">
    <source>
        <dbReference type="Proteomes" id="UP001341840"/>
    </source>
</evidence>
<proteinExistence type="predicted"/>
<dbReference type="Proteomes" id="UP001341840">
    <property type="component" value="Unassembled WGS sequence"/>
</dbReference>
<sequence length="196" mass="19335">MDQNDAVQVEPSEALNTAAHGHVMCQVGAGAVSGEEHAGEVGVVVEPGLRAAAVCGGVRGGPLDGFPGVVVCDGEGVFRCEAVVDGDNDGVGLGGECVEVAVVGGVEGGADAEGAAVDVDEERDFSGGVWWEVEAGGDAGLGVDGDVFGLDVGEWVGAGRGGVSAGETIDGSVFVEAEEVGEFTENLLVGVWIHGG</sequence>
<organism evidence="1 2">
    <name type="scientific">Stylosanthes scabra</name>
    <dbReference type="NCBI Taxonomy" id="79078"/>
    <lineage>
        <taxon>Eukaryota</taxon>
        <taxon>Viridiplantae</taxon>
        <taxon>Streptophyta</taxon>
        <taxon>Embryophyta</taxon>
        <taxon>Tracheophyta</taxon>
        <taxon>Spermatophyta</taxon>
        <taxon>Magnoliopsida</taxon>
        <taxon>eudicotyledons</taxon>
        <taxon>Gunneridae</taxon>
        <taxon>Pentapetalae</taxon>
        <taxon>rosids</taxon>
        <taxon>fabids</taxon>
        <taxon>Fabales</taxon>
        <taxon>Fabaceae</taxon>
        <taxon>Papilionoideae</taxon>
        <taxon>50 kb inversion clade</taxon>
        <taxon>dalbergioids sensu lato</taxon>
        <taxon>Dalbergieae</taxon>
        <taxon>Pterocarpus clade</taxon>
        <taxon>Stylosanthes</taxon>
    </lineage>
</organism>
<gene>
    <name evidence="1" type="ORF">PIB30_017718</name>
</gene>
<name>A0ABU6R853_9FABA</name>
<keyword evidence="2" id="KW-1185">Reference proteome</keyword>